<keyword evidence="6" id="KW-1185">Reference proteome</keyword>
<dbReference type="SUPFAM" id="SSF53822">
    <property type="entry name" value="Periplasmic binding protein-like I"/>
    <property type="match status" value="1"/>
</dbReference>
<dbReference type="Pfam" id="PF13377">
    <property type="entry name" value="Peripla_BP_3"/>
    <property type="match status" value="1"/>
</dbReference>
<evidence type="ECO:0000313" key="6">
    <source>
        <dbReference type="Proteomes" id="UP000033448"/>
    </source>
</evidence>
<organism evidence="5 6">
    <name type="scientific">Microbacterium azadirachtae</name>
    <dbReference type="NCBI Taxonomy" id="582680"/>
    <lineage>
        <taxon>Bacteria</taxon>
        <taxon>Bacillati</taxon>
        <taxon>Actinomycetota</taxon>
        <taxon>Actinomycetes</taxon>
        <taxon>Micrococcales</taxon>
        <taxon>Microbacteriaceae</taxon>
        <taxon>Microbacterium</taxon>
    </lineage>
</organism>
<dbReference type="InterPro" id="IPR046335">
    <property type="entry name" value="LacI/GalR-like_sensor"/>
</dbReference>
<reference evidence="5 6" key="1">
    <citation type="submission" date="2015-02" db="EMBL/GenBank/DDBJ databases">
        <title>Draft genome sequences of ten Microbacterium spp. with emphasis on heavy metal contaminated environments.</title>
        <authorList>
            <person name="Corretto E."/>
        </authorList>
    </citation>
    <scope>NUCLEOTIDE SEQUENCE [LARGE SCALE GENOMIC DNA]</scope>
    <source>
        <strain evidence="5 6">DSM 23848</strain>
    </source>
</reference>
<keyword evidence="1" id="KW-0805">Transcription regulation</keyword>
<dbReference type="InterPro" id="IPR010982">
    <property type="entry name" value="Lambda_DNA-bd_dom_sf"/>
</dbReference>
<protein>
    <submittedName>
        <fullName evidence="5">Catabolite control protein A</fullName>
    </submittedName>
</protein>
<dbReference type="OrthoDB" id="3510266at2"/>
<evidence type="ECO:0000256" key="2">
    <source>
        <dbReference type="ARBA" id="ARBA00023125"/>
    </source>
</evidence>
<evidence type="ECO:0000259" key="4">
    <source>
        <dbReference type="PROSITE" id="PS50932"/>
    </source>
</evidence>
<dbReference type="AlphaFoldDB" id="A0A0F0KSR4"/>
<dbReference type="SMART" id="SM00354">
    <property type="entry name" value="HTH_LACI"/>
    <property type="match status" value="1"/>
</dbReference>
<gene>
    <name evidence="5" type="primary">ccpA_8</name>
    <name evidence="5" type="ORF">RL72_01860</name>
</gene>
<accession>A0A0F0KSR4</accession>
<dbReference type="InterPro" id="IPR000843">
    <property type="entry name" value="HTH_LacI"/>
</dbReference>
<dbReference type="EMBL" id="JYIT01000075">
    <property type="protein sequence ID" value="KJL23908.1"/>
    <property type="molecule type" value="Genomic_DNA"/>
</dbReference>
<dbReference type="CDD" id="cd06267">
    <property type="entry name" value="PBP1_LacI_sugar_binding-like"/>
    <property type="match status" value="1"/>
</dbReference>
<dbReference type="SUPFAM" id="SSF47413">
    <property type="entry name" value="lambda repressor-like DNA-binding domains"/>
    <property type="match status" value="1"/>
</dbReference>
<evidence type="ECO:0000256" key="3">
    <source>
        <dbReference type="ARBA" id="ARBA00023163"/>
    </source>
</evidence>
<evidence type="ECO:0000313" key="5">
    <source>
        <dbReference type="EMBL" id="KJL23908.1"/>
    </source>
</evidence>
<dbReference type="Proteomes" id="UP000033448">
    <property type="component" value="Unassembled WGS sequence"/>
</dbReference>
<feature type="domain" description="HTH lacI-type" evidence="4">
    <location>
        <begin position="2"/>
        <end position="56"/>
    </location>
</feature>
<dbReference type="GO" id="GO:0000976">
    <property type="term" value="F:transcription cis-regulatory region binding"/>
    <property type="evidence" value="ECO:0007669"/>
    <property type="project" value="TreeGrafter"/>
</dbReference>
<dbReference type="InterPro" id="IPR028082">
    <property type="entry name" value="Peripla_BP_I"/>
</dbReference>
<dbReference type="Gene3D" id="3.40.50.2300">
    <property type="match status" value="2"/>
</dbReference>
<dbReference type="GO" id="GO:0003700">
    <property type="term" value="F:DNA-binding transcription factor activity"/>
    <property type="evidence" value="ECO:0007669"/>
    <property type="project" value="TreeGrafter"/>
</dbReference>
<name>A0A0F0KSR4_9MICO</name>
<sequence length="339" mass="35922">MTGIIDVALRAGVAKSTASRALSGNGYVSAETRERVERAARELAYSAHSSASSLATGRTSTIGVIMPVADRWYFAELLAGLQQALIADGLDLALYGAAEGSAERARMLDHALAGRRFDGIIAVCLQPGAHELERLTGIGLPLVSVGPFAEGADTVTIDDVAAARVATEHLIDLGHEDIAFLGDALDGDRFSYGERKRLDGYRQAMTAAGLEHRIRAVRTPSTIPEAFATAAALLADRRHRPTAIAAVCDEAAVGAIIAAQRLGIGVPSDLSVTGVDDHRYAEMFSLTTIRQSPREQGIEAVRLLRARMQDADAPLRHVISPATLVARQSTAAPRLDTAR</sequence>
<proteinExistence type="predicted"/>
<dbReference type="PANTHER" id="PTHR30146">
    <property type="entry name" value="LACI-RELATED TRANSCRIPTIONAL REPRESSOR"/>
    <property type="match status" value="1"/>
</dbReference>
<comment type="caution">
    <text evidence="5">The sequence shown here is derived from an EMBL/GenBank/DDBJ whole genome shotgun (WGS) entry which is preliminary data.</text>
</comment>
<dbReference type="Gene3D" id="1.10.260.40">
    <property type="entry name" value="lambda repressor-like DNA-binding domains"/>
    <property type="match status" value="1"/>
</dbReference>
<dbReference type="PANTHER" id="PTHR30146:SF109">
    <property type="entry name" value="HTH-TYPE TRANSCRIPTIONAL REGULATOR GALS"/>
    <property type="match status" value="1"/>
</dbReference>
<dbReference type="RefSeq" id="WP_045250548.1">
    <property type="nucleotide sequence ID" value="NZ_CP099706.1"/>
</dbReference>
<evidence type="ECO:0000256" key="1">
    <source>
        <dbReference type="ARBA" id="ARBA00023015"/>
    </source>
</evidence>
<dbReference type="PATRIC" id="fig|582680.7.peg.1909"/>
<dbReference type="PROSITE" id="PS50932">
    <property type="entry name" value="HTH_LACI_2"/>
    <property type="match status" value="1"/>
</dbReference>
<dbReference type="Pfam" id="PF00356">
    <property type="entry name" value="LacI"/>
    <property type="match status" value="1"/>
</dbReference>
<keyword evidence="2" id="KW-0238">DNA-binding</keyword>
<keyword evidence="3" id="KW-0804">Transcription</keyword>
<dbReference type="CDD" id="cd01392">
    <property type="entry name" value="HTH_LacI"/>
    <property type="match status" value="1"/>
</dbReference>